<keyword evidence="2" id="KW-1185">Reference proteome</keyword>
<gene>
    <name evidence="1" type="ORF">CONPUDRAFT_38927</name>
</gene>
<evidence type="ECO:0000313" key="2">
    <source>
        <dbReference type="Proteomes" id="UP000053558"/>
    </source>
</evidence>
<accession>A0A5M3MU96</accession>
<feature type="non-terminal residue" evidence="1">
    <location>
        <position position="151"/>
    </location>
</feature>
<name>A0A5M3MU96_CONPW</name>
<dbReference type="GeneID" id="19206851"/>
<dbReference type="RefSeq" id="XP_007766289.1">
    <property type="nucleotide sequence ID" value="XM_007768099.1"/>
</dbReference>
<dbReference type="EMBL" id="JH711576">
    <property type="protein sequence ID" value="EIW82686.1"/>
    <property type="molecule type" value="Genomic_DNA"/>
</dbReference>
<dbReference type="KEGG" id="cput:CONPUDRAFT_38927"/>
<dbReference type="OrthoDB" id="2692094at2759"/>
<reference evidence="2" key="1">
    <citation type="journal article" date="2012" name="Science">
        <title>The Paleozoic origin of enzymatic lignin decomposition reconstructed from 31 fungal genomes.</title>
        <authorList>
            <person name="Floudas D."/>
            <person name="Binder M."/>
            <person name="Riley R."/>
            <person name="Barry K."/>
            <person name="Blanchette R.A."/>
            <person name="Henrissat B."/>
            <person name="Martinez A.T."/>
            <person name="Otillar R."/>
            <person name="Spatafora J.W."/>
            <person name="Yadav J.S."/>
            <person name="Aerts A."/>
            <person name="Benoit I."/>
            <person name="Boyd A."/>
            <person name="Carlson A."/>
            <person name="Copeland A."/>
            <person name="Coutinho P.M."/>
            <person name="de Vries R.P."/>
            <person name="Ferreira P."/>
            <person name="Findley K."/>
            <person name="Foster B."/>
            <person name="Gaskell J."/>
            <person name="Glotzer D."/>
            <person name="Gorecki P."/>
            <person name="Heitman J."/>
            <person name="Hesse C."/>
            <person name="Hori C."/>
            <person name="Igarashi K."/>
            <person name="Jurgens J.A."/>
            <person name="Kallen N."/>
            <person name="Kersten P."/>
            <person name="Kohler A."/>
            <person name="Kuees U."/>
            <person name="Kumar T.K.A."/>
            <person name="Kuo A."/>
            <person name="LaButti K."/>
            <person name="Larrondo L.F."/>
            <person name="Lindquist E."/>
            <person name="Ling A."/>
            <person name="Lombard V."/>
            <person name="Lucas S."/>
            <person name="Lundell T."/>
            <person name="Martin R."/>
            <person name="McLaughlin D.J."/>
            <person name="Morgenstern I."/>
            <person name="Morin E."/>
            <person name="Murat C."/>
            <person name="Nagy L.G."/>
            <person name="Nolan M."/>
            <person name="Ohm R.A."/>
            <person name="Patyshakuliyeva A."/>
            <person name="Rokas A."/>
            <person name="Ruiz-Duenas F.J."/>
            <person name="Sabat G."/>
            <person name="Salamov A."/>
            <person name="Samejima M."/>
            <person name="Schmutz J."/>
            <person name="Slot J.C."/>
            <person name="St John F."/>
            <person name="Stenlid J."/>
            <person name="Sun H."/>
            <person name="Sun S."/>
            <person name="Syed K."/>
            <person name="Tsang A."/>
            <person name="Wiebenga A."/>
            <person name="Young D."/>
            <person name="Pisabarro A."/>
            <person name="Eastwood D.C."/>
            <person name="Martin F."/>
            <person name="Cullen D."/>
            <person name="Grigoriev I.V."/>
            <person name="Hibbett D.S."/>
        </authorList>
    </citation>
    <scope>NUCLEOTIDE SEQUENCE [LARGE SCALE GENOMIC DNA]</scope>
    <source>
        <strain evidence="2">RWD-64-598 SS2</strain>
    </source>
</reference>
<comment type="caution">
    <text evidence="1">The sequence shown here is derived from an EMBL/GenBank/DDBJ whole genome shotgun (WGS) entry which is preliminary data.</text>
</comment>
<sequence length="151" mass="17850">DADYSSEQLSSLVISKNKVYEHKTLHVNYTTYDLRRKQDTINPRSRADIMVMSQDSPSDAGVHPYWYARVTYIFHLKVRFRQEDPTSLRRINIVLVRWLHRNSRYQSIFAARRLPRVSFHPLSSSECWDFIDPSTIVRGIHLIPAFKRGRS</sequence>
<evidence type="ECO:0000313" key="1">
    <source>
        <dbReference type="EMBL" id="EIW82686.1"/>
    </source>
</evidence>
<feature type="non-terminal residue" evidence="1">
    <location>
        <position position="1"/>
    </location>
</feature>
<protein>
    <submittedName>
        <fullName evidence="1">Uncharacterized protein</fullName>
    </submittedName>
</protein>
<organism evidence="1 2">
    <name type="scientific">Coniophora puteana (strain RWD-64-598)</name>
    <name type="common">Brown rot fungus</name>
    <dbReference type="NCBI Taxonomy" id="741705"/>
    <lineage>
        <taxon>Eukaryota</taxon>
        <taxon>Fungi</taxon>
        <taxon>Dikarya</taxon>
        <taxon>Basidiomycota</taxon>
        <taxon>Agaricomycotina</taxon>
        <taxon>Agaricomycetes</taxon>
        <taxon>Agaricomycetidae</taxon>
        <taxon>Boletales</taxon>
        <taxon>Coniophorineae</taxon>
        <taxon>Coniophoraceae</taxon>
        <taxon>Coniophora</taxon>
    </lineage>
</organism>
<dbReference type="AlphaFoldDB" id="A0A5M3MU96"/>
<dbReference type="OMA" id="MINPRTH"/>
<proteinExistence type="predicted"/>
<dbReference type="Proteomes" id="UP000053558">
    <property type="component" value="Unassembled WGS sequence"/>
</dbReference>